<feature type="region of interest" description="Disordered" evidence="2">
    <location>
        <begin position="356"/>
        <end position="376"/>
    </location>
</feature>
<dbReference type="AlphaFoldDB" id="A0AAJ2B860"/>
<comment type="caution">
    <text evidence="3">The sequence shown here is derived from an EMBL/GenBank/DDBJ whole genome shotgun (WGS) entry which is preliminary data.</text>
</comment>
<feature type="region of interest" description="Disordered" evidence="2">
    <location>
        <begin position="425"/>
        <end position="451"/>
    </location>
</feature>
<evidence type="ECO:0000256" key="2">
    <source>
        <dbReference type="SAM" id="MobiDB-lite"/>
    </source>
</evidence>
<reference evidence="3" key="1">
    <citation type="submission" date="2023-08" db="EMBL/GenBank/DDBJ databases">
        <title>Functional and genomic diversity of the sorghum phyllosphere microbiome.</title>
        <authorList>
            <person name="Shade A."/>
        </authorList>
    </citation>
    <scope>NUCLEOTIDE SEQUENCE</scope>
    <source>
        <strain evidence="3">SORGH_AS_0974</strain>
    </source>
</reference>
<dbReference type="RefSeq" id="WP_309769971.1">
    <property type="nucleotide sequence ID" value="NZ_JAVIZC010000001.1"/>
</dbReference>
<name>A0AAJ2B860_9HYPH</name>
<evidence type="ECO:0000256" key="1">
    <source>
        <dbReference type="SAM" id="Coils"/>
    </source>
</evidence>
<evidence type="ECO:0000313" key="3">
    <source>
        <dbReference type="EMBL" id="MDR6101024.1"/>
    </source>
</evidence>
<sequence>MNEGDEEKLVILLEARLTDLERNMAKASGTTARRFREMSLHSKTATKQMEQDAIRSTTRINQAFATVSTKIGEYGRAFASNMFAGATLSVAGFATAAKAAVESTAELSRQARMAGVDVEAFQELKFVAEQNKIGIDALADGLKEMNLRADEFIATGAGGGAEAFQRLGYSSEELATKIKKPSDLFVEIIGRMQQFERAAQIRIGDELFGGSAGERFVELVEQGAEGLQENIKLAREMGIVMDAGMVKQAEETDKKINILASTIGTKLKKEVLEVAQGFLLFWNSFQEFEQQSDKRVRGALGDVYTKLDAAKQNLADLEQVNMGTPADAINIRQAREEVERLTDEAMKLRDILDRRQGYNPNGQKAAPAPFVPKDTSSDYMRSYREELAKTNRERQIASETEKILADASSKGATLTREQAAALAAESVARSERDAAAKKSTSESERSAKAAEKEREKVAELIADLEKEIALVWASDEAKRAASASREAGAAATESERQKIIALNEALYQEEEARRKADEAMLYYRDLTRAGLDDLFGALEQGKSFWQAMGDVAVKSLKRIADTMLDDVLDSIFKVNGAASGRGGGGFLSSLFSGIGSLFGGGKFPSAPGGLYANGGAFAGGVQMFANGGAFTNSIVDKPTLFPFAKGTGLMGEAGPEAIMPLTRDGSGRLGVSALGGGQAKAAMSVSVPVSIIIDATGSDEAGLARVERQLAQLKSSLPSTIVDTVKQANLRRMW</sequence>
<proteinExistence type="predicted"/>
<feature type="coiled-coil region" evidence="1">
    <location>
        <begin position="300"/>
        <end position="351"/>
    </location>
</feature>
<keyword evidence="1" id="KW-0175">Coiled coil</keyword>
<evidence type="ECO:0008006" key="5">
    <source>
        <dbReference type="Google" id="ProtNLM"/>
    </source>
</evidence>
<organism evidence="3 4">
    <name type="scientific">Agrobacterium larrymoorei</name>
    <dbReference type="NCBI Taxonomy" id="160699"/>
    <lineage>
        <taxon>Bacteria</taxon>
        <taxon>Pseudomonadati</taxon>
        <taxon>Pseudomonadota</taxon>
        <taxon>Alphaproteobacteria</taxon>
        <taxon>Hyphomicrobiales</taxon>
        <taxon>Rhizobiaceae</taxon>
        <taxon>Rhizobium/Agrobacterium group</taxon>
        <taxon>Agrobacterium</taxon>
    </lineage>
</organism>
<protein>
    <recommendedName>
        <fullName evidence="5">Phage tail tape measure protein</fullName>
    </recommendedName>
</protein>
<accession>A0AAJ2B860</accession>
<evidence type="ECO:0000313" key="4">
    <source>
        <dbReference type="Proteomes" id="UP001255601"/>
    </source>
</evidence>
<dbReference type="EMBL" id="JAVIZC010000001">
    <property type="protein sequence ID" value="MDR6101024.1"/>
    <property type="molecule type" value="Genomic_DNA"/>
</dbReference>
<gene>
    <name evidence="3" type="ORF">QE369_001202</name>
</gene>
<feature type="compositionally biased region" description="Basic and acidic residues" evidence="2">
    <location>
        <begin position="428"/>
        <end position="451"/>
    </location>
</feature>
<dbReference type="Proteomes" id="UP001255601">
    <property type="component" value="Unassembled WGS sequence"/>
</dbReference>